<dbReference type="FunFam" id="2.40.160.120:FF:000001">
    <property type="entry name" value="Oxysterol-binding protein"/>
    <property type="match status" value="1"/>
</dbReference>
<reference evidence="8 9" key="1">
    <citation type="journal article" date="2012" name="Proc. Natl. Acad. Sci. U.S.A.">
        <title>Comparative genomics of Ceriporiopsis subvermispora and Phanerochaete chrysosporium provide insight into selective ligninolysis.</title>
        <authorList>
            <person name="Fernandez-Fueyo E."/>
            <person name="Ruiz-Duenas F.J."/>
            <person name="Ferreira P."/>
            <person name="Floudas D."/>
            <person name="Hibbett D.S."/>
            <person name="Canessa P."/>
            <person name="Larrondo L.F."/>
            <person name="James T.Y."/>
            <person name="Seelenfreund D."/>
            <person name="Lobos S."/>
            <person name="Polanco R."/>
            <person name="Tello M."/>
            <person name="Honda Y."/>
            <person name="Watanabe T."/>
            <person name="Watanabe T."/>
            <person name="Ryu J.S."/>
            <person name="Kubicek C.P."/>
            <person name="Schmoll M."/>
            <person name="Gaskell J."/>
            <person name="Hammel K.E."/>
            <person name="St John F.J."/>
            <person name="Vanden Wymelenberg A."/>
            <person name="Sabat G."/>
            <person name="Splinter BonDurant S."/>
            <person name="Syed K."/>
            <person name="Yadav J.S."/>
            <person name="Doddapaneni H."/>
            <person name="Subramanian V."/>
            <person name="Lavin J.L."/>
            <person name="Oguiza J.A."/>
            <person name="Perez G."/>
            <person name="Pisabarro A.G."/>
            <person name="Ramirez L."/>
            <person name="Santoyo F."/>
            <person name="Master E."/>
            <person name="Coutinho P.M."/>
            <person name="Henrissat B."/>
            <person name="Lombard V."/>
            <person name="Magnuson J.K."/>
            <person name="Kuees U."/>
            <person name="Hori C."/>
            <person name="Igarashi K."/>
            <person name="Samejima M."/>
            <person name="Held B.W."/>
            <person name="Barry K.W."/>
            <person name="LaButti K.M."/>
            <person name="Lapidus A."/>
            <person name="Lindquist E.A."/>
            <person name="Lucas S.M."/>
            <person name="Riley R."/>
            <person name="Salamov A.A."/>
            <person name="Hoffmeister D."/>
            <person name="Schwenk D."/>
            <person name="Hadar Y."/>
            <person name="Yarden O."/>
            <person name="de Vries R.P."/>
            <person name="Wiebenga A."/>
            <person name="Stenlid J."/>
            <person name="Eastwood D."/>
            <person name="Grigoriev I.V."/>
            <person name="Berka R.M."/>
            <person name="Blanchette R.A."/>
            <person name="Kersten P."/>
            <person name="Martinez A.T."/>
            <person name="Vicuna R."/>
            <person name="Cullen D."/>
        </authorList>
    </citation>
    <scope>NUCLEOTIDE SEQUENCE [LARGE SCALE GENOMIC DNA]</scope>
    <source>
        <strain evidence="8 9">B</strain>
    </source>
</reference>
<feature type="coiled-coil region" evidence="5">
    <location>
        <begin position="679"/>
        <end position="709"/>
    </location>
</feature>
<evidence type="ECO:0000256" key="2">
    <source>
        <dbReference type="ARBA" id="ARBA00022448"/>
    </source>
</evidence>
<keyword evidence="2" id="KW-0813">Transport</keyword>
<gene>
    <name evidence="8" type="ORF">CERSUDRAFT_110247</name>
</gene>
<dbReference type="GO" id="GO:0035621">
    <property type="term" value="P:ER to Golgi ceramide transport"/>
    <property type="evidence" value="ECO:0007669"/>
    <property type="project" value="TreeGrafter"/>
</dbReference>
<keyword evidence="5" id="KW-0175">Coiled coil</keyword>
<dbReference type="Gene3D" id="2.40.160.120">
    <property type="match status" value="1"/>
</dbReference>
<evidence type="ECO:0000256" key="1">
    <source>
        <dbReference type="ARBA" id="ARBA00008842"/>
    </source>
</evidence>
<dbReference type="GO" id="GO:0005886">
    <property type="term" value="C:plasma membrane"/>
    <property type="evidence" value="ECO:0007669"/>
    <property type="project" value="TreeGrafter"/>
</dbReference>
<dbReference type="InterPro" id="IPR001849">
    <property type="entry name" value="PH_domain"/>
</dbReference>
<dbReference type="SUPFAM" id="SSF144000">
    <property type="entry name" value="Oxysterol-binding protein-like"/>
    <property type="match status" value="1"/>
</dbReference>
<evidence type="ECO:0000256" key="5">
    <source>
        <dbReference type="SAM" id="Coils"/>
    </source>
</evidence>
<organism evidence="8 9">
    <name type="scientific">Ceriporiopsis subvermispora (strain B)</name>
    <name type="common">White-rot fungus</name>
    <name type="synonym">Gelatoporia subvermispora</name>
    <dbReference type="NCBI Taxonomy" id="914234"/>
    <lineage>
        <taxon>Eukaryota</taxon>
        <taxon>Fungi</taxon>
        <taxon>Dikarya</taxon>
        <taxon>Basidiomycota</taxon>
        <taxon>Agaricomycotina</taxon>
        <taxon>Agaricomycetes</taxon>
        <taxon>Polyporales</taxon>
        <taxon>Gelatoporiaceae</taxon>
        <taxon>Gelatoporia</taxon>
    </lineage>
</organism>
<evidence type="ECO:0000256" key="6">
    <source>
        <dbReference type="SAM" id="MobiDB-lite"/>
    </source>
</evidence>
<dbReference type="SUPFAM" id="SSF50729">
    <property type="entry name" value="PH domain-like"/>
    <property type="match status" value="1"/>
</dbReference>
<evidence type="ECO:0000259" key="7">
    <source>
        <dbReference type="PROSITE" id="PS50003"/>
    </source>
</evidence>
<dbReference type="PROSITE" id="PS50003">
    <property type="entry name" value="PH_DOMAIN"/>
    <property type="match status" value="1"/>
</dbReference>
<proteinExistence type="inferred from homology"/>
<feature type="domain" description="PH" evidence="7">
    <location>
        <begin position="32"/>
        <end position="124"/>
    </location>
</feature>
<dbReference type="GO" id="GO:0034727">
    <property type="term" value="P:piecemeal microautophagy of the nucleus"/>
    <property type="evidence" value="ECO:0007669"/>
    <property type="project" value="TreeGrafter"/>
</dbReference>
<dbReference type="OrthoDB" id="1854502at2759"/>
<evidence type="ECO:0000313" key="9">
    <source>
        <dbReference type="Proteomes" id="UP000016930"/>
    </source>
</evidence>
<dbReference type="Proteomes" id="UP000016930">
    <property type="component" value="Unassembled WGS sequence"/>
</dbReference>
<keyword evidence="4" id="KW-0446">Lipid-binding</keyword>
<keyword evidence="3" id="KW-0445">Lipid transport</keyword>
<feature type="region of interest" description="Disordered" evidence="6">
    <location>
        <begin position="323"/>
        <end position="384"/>
    </location>
</feature>
<sequence length="743" mass="82409">MQQPPEARATASTSAVPLHALTIPPLGPAHPGTICQGWVLKKRRKRMQGFARRWFTLQQSGILSYSFEPGQPIRDQIALPQAAISTAPGRRDIHVDSGNATFHIKCLSAQDFTMWMSAFRKFLAQDTPTSGRRSSLARSMQRSGYYSRTGQLVEEIGNTIDELQAAFNAWTEDDAKRRSIGLPRSKSAGGAKEHHKDHSGSVLGIFKKTHSQPSEHTPSYSTDTANHQNTSTPYNRIRTTLESLRYQHAALAKLMPVIPSIDVTAPTTAQASPLPTTHEEDDTPPTPTTGYGSASPFKRMSMISNTSDGSGVWFDAPDGAEEFVLEGTPGDEASEHKVLNSGDHSTVPSDAYSTADTESTSGDNSGPGTPEISPPEVGSSQVQRRTQLPSPIVGDEGSLFAVLKKNVGKDLSQVALPVTFNEPLTLLQKVAEELEYHELLNTAARITDPVERMCYVAAFAVSGYASTKLRTGRKGFNPMLAETFEDPRLKFIAEKVSHNPVVLAYHAEGEGWELYATSSGKTKFWGKSLEVIPQGTVHLKFGTEHFQWNRPSSFVRNIMMGTKYLEHCGKMTIENISTGMRCVLDFKESGYWGPSNIVSGIVSSPSGSTIAQLEGKWDEQMARKLDSSHLHVLWRITPFHRNAPEYYGFTTFGVTLNEITPDIQGKLPPTDSRFRPDVRALEEGKLDLAEDEKARIEEMQRERRRAGAERKPRWFKQSGDEWLYVGGYWEQRAHGWKDIEPMW</sequence>
<dbReference type="Gene3D" id="3.30.70.3490">
    <property type="match status" value="1"/>
</dbReference>
<dbReference type="GO" id="GO:0006897">
    <property type="term" value="P:endocytosis"/>
    <property type="evidence" value="ECO:0007669"/>
    <property type="project" value="TreeGrafter"/>
</dbReference>
<feature type="region of interest" description="Disordered" evidence="6">
    <location>
        <begin position="180"/>
        <end position="199"/>
    </location>
</feature>
<dbReference type="InterPro" id="IPR041680">
    <property type="entry name" value="PH_8"/>
</dbReference>
<protein>
    <recommendedName>
        <fullName evidence="7">PH domain-containing protein</fullName>
    </recommendedName>
</protein>
<dbReference type="Pfam" id="PF01237">
    <property type="entry name" value="Oxysterol_BP"/>
    <property type="match status" value="1"/>
</dbReference>
<dbReference type="EMBL" id="KB445791">
    <property type="protein sequence ID" value="EMD41675.1"/>
    <property type="molecule type" value="Genomic_DNA"/>
</dbReference>
<dbReference type="GO" id="GO:0120009">
    <property type="term" value="P:intermembrane lipid transfer"/>
    <property type="evidence" value="ECO:0007669"/>
    <property type="project" value="UniProtKB-ARBA"/>
</dbReference>
<comment type="similarity">
    <text evidence="1">Belongs to the OSBP family.</text>
</comment>
<dbReference type="GO" id="GO:0032934">
    <property type="term" value="F:sterol binding"/>
    <property type="evidence" value="ECO:0007669"/>
    <property type="project" value="TreeGrafter"/>
</dbReference>
<evidence type="ECO:0000313" key="8">
    <source>
        <dbReference type="EMBL" id="EMD41675.1"/>
    </source>
</evidence>
<dbReference type="PANTHER" id="PTHR10972:SF203">
    <property type="entry name" value="OXYSTEROL-BINDING PROTEIN HOMOLOG 3"/>
    <property type="match status" value="1"/>
</dbReference>
<dbReference type="SMART" id="SM00233">
    <property type="entry name" value="PH"/>
    <property type="match status" value="1"/>
</dbReference>
<dbReference type="InterPro" id="IPR037239">
    <property type="entry name" value="OSBP_sf"/>
</dbReference>
<dbReference type="GO" id="GO:0097038">
    <property type="term" value="C:perinuclear endoplasmic reticulum"/>
    <property type="evidence" value="ECO:0007669"/>
    <property type="project" value="TreeGrafter"/>
</dbReference>
<dbReference type="InterPro" id="IPR000648">
    <property type="entry name" value="Oxysterol-bd"/>
</dbReference>
<dbReference type="GO" id="GO:0006887">
    <property type="term" value="P:exocytosis"/>
    <property type="evidence" value="ECO:0007669"/>
    <property type="project" value="TreeGrafter"/>
</dbReference>
<name>M2RB57_CERS8</name>
<dbReference type="GO" id="GO:0032541">
    <property type="term" value="C:cortical endoplasmic reticulum"/>
    <property type="evidence" value="ECO:0007669"/>
    <property type="project" value="TreeGrafter"/>
</dbReference>
<dbReference type="GO" id="GO:0030011">
    <property type="term" value="P:maintenance of cell polarity"/>
    <property type="evidence" value="ECO:0007669"/>
    <property type="project" value="TreeGrafter"/>
</dbReference>
<dbReference type="Pfam" id="PF15409">
    <property type="entry name" value="PH_8"/>
    <property type="match status" value="1"/>
</dbReference>
<keyword evidence="9" id="KW-1185">Reference proteome</keyword>
<dbReference type="InterPro" id="IPR011993">
    <property type="entry name" value="PH-like_dom_sf"/>
</dbReference>
<feature type="compositionally biased region" description="Polar residues" evidence="6">
    <location>
        <begin position="211"/>
        <end position="235"/>
    </location>
</feature>
<feature type="region of interest" description="Disordered" evidence="6">
    <location>
        <begin position="210"/>
        <end position="235"/>
    </location>
</feature>
<accession>M2RB57</accession>
<evidence type="ECO:0000256" key="3">
    <source>
        <dbReference type="ARBA" id="ARBA00023055"/>
    </source>
</evidence>
<dbReference type="HOGENOM" id="CLU_007105_4_0_1"/>
<dbReference type="Gene3D" id="2.30.29.30">
    <property type="entry name" value="Pleckstrin-homology domain (PH domain)/Phosphotyrosine-binding domain (PTB)"/>
    <property type="match status" value="1"/>
</dbReference>
<feature type="region of interest" description="Disordered" evidence="6">
    <location>
        <begin position="268"/>
        <end position="303"/>
    </location>
</feature>
<dbReference type="GO" id="GO:0005829">
    <property type="term" value="C:cytosol"/>
    <property type="evidence" value="ECO:0007669"/>
    <property type="project" value="TreeGrafter"/>
</dbReference>
<evidence type="ECO:0000256" key="4">
    <source>
        <dbReference type="ARBA" id="ARBA00023121"/>
    </source>
</evidence>
<dbReference type="CDD" id="cd13289">
    <property type="entry name" value="PH_Osh3p_yeast"/>
    <property type="match status" value="1"/>
</dbReference>
<feature type="compositionally biased region" description="Polar residues" evidence="6">
    <location>
        <begin position="342"/>
        <end position="367"/>
    </location>
</feature>
<dbReference type="AlphaFoldDB" id="M2RB57"/>
<dbReference type="PANTHER" id="PTHR10972">
    <property type="entry name" value="OXYSTEROL-BINDING PROTEIN-RELATED"/>
    <property type="match status" value="1"/>
</dbReference>
<dbReference type="STRING" id="914234.M2RB57"/>